<gene>
    <name evidence="1" type="ORF">CIRG_09218</name>
</gene>
<accession>A0A0J6YQE4</accession>
<proteinExistence type="predicted"/>
<name>A0A0J6YQE4_COCIT</name>
<evidence type="ECO:0000313" key="1">
    <source>
        <dbReference type="EMBL" id="KMP09985.1"/>
    </source>
</evidence>
<sequence length="198" mass="22088">MHLPLMGLKHAAIRVLQPVKKDFEGDMNADLDGLSAENSNLRSAPLGLAGAFRARKSCTNIDTHYINTINGQRLLSTIMQQRIFKPACPELSAVSVIFKVRAYDLRTPCKVGPSVQCRRIRSDGNLILLLSTPLAHMALSTRCGKSKRKRWKQSERPLEIRRQTKAAIFERWLEGTGIGCIPKFCPLCVTQFLGNDGK</sequence>
<protein>
    <submittedName>
        <fullName evidence="1">Uncharacterized protein</fullName>
    </submittedName>
</protein>
<reference evidence="2" key="1">
    <citation type="journal article" date="2010" name="Genome Res.">
        <title>Population genomic sequencing of Coccidioides fungi reveals recent hybridization and transposon control.</title>
        <authorList>
            <person name="Neafsey D.E."/>
            <person name="Barker B.M."/>
            <person name="Sharpton T.J."/>
            <person name="Stajich J.E."/>
            <person name="Park D.J."/>
            <person name="Whiston E."/>
            <person name="Hung C.-Y."/>
            <person name="McMahan C."/>
            <person name="White J."/>
            <person name="Sykes S."/>
            <person name="Heiman D."/>
            <person name="Young S."/>
            <person name="Zeng Q."/>
            <person name="Abouelleil A."/>
            <person name="Aftuck L."/>
            <person name="Bessette D."/>
            <person name="Brown A."/>
            <person name="FitzGerald M."/>
            <person name="Lui A."/>
            <person name="Macdonald J.P."/>
            <person name="Priest M."/>
            <person name="Orbach M.J."/>
            <person name="Galgiani J.N."/>
            <person name="Kirkland T.N."/>
            <person name="Cole G.T."/>
            <person name="Birren B.W."/>
            <person name="Henn M.R."/>
            <person name="Taylor J.W."/>
            <person name="Rounsley S.D."/>
        </authorList>
    </citation>
    <scope>NUCLEOTIDE SEQUENCE [LARGE SCALE GENOMIC DNA]</scope>
    <source>
        <strain evidence="2">RMSCC 2394</strain>
    </source>
</reference>
<dbReference type="EMBL" id="DS028100">
    <property type="protein sequence ID" value="KMP09985.1"/>
    <property type="molecule type" value="Genomic_DNA"/>
</dbReference>
<evidence type="ECO:0000313" key="2">
    <source>
        <dbReference type="Proteomes" id="UP000054565"/>
    </source>
</evidence>
<organism evidence="1 2">
    <name type="scientific">Coccidioides immitis RMSCC 2394</name>
    <dbReference type="NCBI Taxonomy" id="404692"/>
    <lineage>
        <taxon>Eukaryota</taxon>
        <taxon>Fungi</taxon>
        <taxon>Dikarya</taxon>
        <taxon>Ascomycota</taxon>
        <taxon>Pezizomycotina</taxon>
        <taxon>Eurotiomycetes</taxon>
        <taxon>Eurotiomycetidae</taxon>
        <taxon>Onygenales</taxon>
        <taxon>Onygenaceae</taxon>
        <taxon>Coccidioides</taxon>
    </lineage>
</organism>
<dbReference type="AlphaFoldDB" id="A0A0J6YQE4"/>
<dbReference type="Proteomes" id="UP000054565">
    <property type="component" value="Unassembled WGS sequence"/>
</dbReference>